<gene>
    <name evidence="3" type="ORF">GCM10011506_37400</name>
</gene>
<accession>A0ABQ1MW88</accession>
<dbReference type="EMBL" id="BMEC01000013">
    <property type="protein sequence ID" value="GGC48286.1"/>
    <property type="molecule type" value="Genomic_DNA"/>
</dbReference>
<sequence length="452" mass="51309">MQKPNFKFLNKTKMKKYIVIICFLVASYSTKAQEVNSEKMEKDLKVAQTVLKSLVNNNQTNHWNSGKSNNEARYVEGFGVIIPLPANSSYVYNFSPELPSMPDISGVVIRSLEAVENLELFIDGDDDKREENASKKAMSEAERAERVVERAERAVERAERAAEMEVRRAEIQARQKELEARAQTIVGRANFQVLRMDSLNEVNNESKIENIKSFLLEYGHLISQLKDDEKILVMEKADRARFYYGTNGMEDLKRGKLSAEITMKDIRAFQNGKISREEAESRIKINKGDEIKPLAKDLVLMQSIFNRLYQSDLSETYYLESKMPYEQIDGLGVIFYMDVVSSIGTGKDLWKVPTQKKENLSQADRDALIKDMYPKFEAGLKENILEYGQTVSSLANDEQLIFKVSITKCTDCGIPKTLEVQVSGKTLKALKAGSITEKDALNQLTVKKGELQ</sequence>
<comment type="caution">
    <text evidence="3">The sequence shown here is derived from an EMBL/GenBank/DDBJ whole genome shotgun (WGS) entry which is preliminary data.</text>
</comment>
<reference evidence="4" key="1">
    <citation type="journal article" date="2019" name="Int. J. Syst. Evol. Microbiol.">
        <title>The Global Catalogue of Microorganisms (GCM) 10K type strain sequencing project: providing services to taxonomists for standard genome sequencing and annotation.</title>
        <authorList>
            <consortium name="The Broad Institute Genomics Platform"/>
            <consortium name="The Broad Institute Genome Sequencing Center for Infectious Disease"/>
            <person name="Wu L."/>
            <person name="Ma J."/>
        </authorList>
    </citation>
    <scope>NUCLEOTIDE SEQUENCE [LARGE SCALE GENOMIC DNA]</scope>
    <source>
        <strain evidence="4">CGMCC 1.10832</strain>
    </source>
</reference>
<proteinExistence type="predicted"/>
<name>A0ABQ1MW88_9BACT</name>
<evidence type="ECO:0000313" key="4">
    <source>
        <dbReference type="Proteomes" id="UP000636010"/>
    </source>
</evidence>
<dbReference type="Proteomes" id="UP000636010">
    <property type="component" value="Unassembled WGS sequence"/>
</dbReference>
<keyword evidence="2" id="KW-0732">Signal</keyword>
<protein>
    <submittedName>
        <fullName evidence="3">Uncharacterized protein</fullName>
    </submittedName>
</protein>
<evidence type="ECO:0000313" key="3">
    <source>
        <dbReference type="EMBL" id="GGC48286.1"/>
    </source>
</evidence>
<keyword evidence="1" id="KW-0175">Coiled coil</keyword>
<evidence type="ECO:0000256" key="1">
    <source>
        <dbReference type="SAM" id="Coils"/>
    </source>
</evidence>
<organism evidence="3 4">
    <name type="scientific">Marivirga lumbricoides</name>
    <dbReference type="NCBI Taxonomy" id="1046115"/>
    <lineage>
        <taxon>Bacteria</taxon>
        <taxon>Pseudomonadati</taxon>
        <taxon>Bacteroidota</taxon>
        <taxon>Cytophagia</taxon>
        <taxon>Cytophagales</taxon>
        <taxon>Marivirgaceae</taxon>
        <taxon>Marivirga</taxon>
    </lineage>
</organism>
<feature type="chain" id="PRO_5046536049" evidence="2">
    <location>
        <begin position="33"/>
        <end position="452"/>
    </location>
</feature>
<feature type="signal peptide" evidence="2">
    <location>
        <begin position="1"/>
        <end position="32"/>
    </location>
</feature>
<keyword evidence="4" id="KW-1185">Reference proteome</keyword>
<evidence type="ECO:0000256" key="2">
    <source>
        <dbReference type="SAM" id="SignalP"/>
    </source>
</evidence>
<feature type="coiled-coil region" evidence="1">
    <location>
        <begin position="134"/>
        <end position="181"/>
    </location>
</feature>